<sequence>MDIQLHNSTNTLSVSDAVFGAEYNEPLIHQVVTAYMAAGRAGTKAQLAKGEVSGGGKKPWKQKGTGRARAGSIRSPIWRGGGKTFAAVPRDHSQKVNRKMYRGALRSIVAELARQNHLIVVDTFPVEAAKTKALAARLAELGVQDLLIVTGELDKNLFLSARNLPHVAVCDVEALNPVALLRHEKVLITADAVKKLEAWLQ</sequence>
<dbReference type="Proteomes" id="UP000199233">
    <property type="component" value="Unassembled WGS sequence"/>
</dbReference>
<dbReference type="HAMAP" id="MF_01328_B">
    <property type="entry name" value="Ribosomal_uL4_B"/>
    <property type="match status" value="1"/>
</dbReference>
<evidence type="ECO:0000256" key="4">
    <source>
        <dbReference type="ARBA" id="ARBA00035244"/>
    </source>
</evidence>
<dbReference type="GO" id="GO:1990904">
    <property type="term" value="C:ribonucleoprotein complex"/>
    <property type="evidence" value="ECO:0007669"/>
    <property type="project" value="UniProtKB-KW"/>
</dbReference>
<evidence type="ECO:0000313" key="7">
    <source>
        <dbReference type="EMBL" id="SEQ88899.1"/>
    </source>
</evidence>
<evidence type="ECO:0000256" key="3">
    <source>
        <dbReference type="ARBA" id="ARBA00023274"/>
    </source>
</evidence>
<comment type="similarity">
    <text evidence="1 5">Belongs to the universal ribosomal protein uL4 family.</text>
</comment>
<keyword evidence="8" id="KW-1185">Reference proteome</keyword>
<keyword evidence="5" id="KW-0699">rRNA-binding</keyword>
<dbReference type="GO" id="GO:0006412">
    <property type="term" value="P:translation"/>
    <property type="evidence" value="ECO:0007669"/>
    <property type="project" value="UniProtKB-UniRule"/>
</dbReference>
<dbReference type="InterPro" id="IPR023574">
    <property type="entry name" value="Ribosomal_uL4_dom_sf"/>
</dbReference>
<organism evidence="7 8">
    <name type="scientific">Solimonas aquatica</name>
    <dbReference type="NCBI Taxonomy" id="489703"/>
    <lineage>
        <taxon>Bacteria</taxon>
        <taxon>Pseudomonadati</taxon>
        <taxon>Pseudomonadota</taxon>
        <taxon>Gammaproteobacteria</taxon>
        <taxon>Nevskiales</taxon>
        <taxon>Nevskiaceae</taxon>
        <taxon>Solimonas</taxon>
    </lineage>
</organism>
<dbReference type="RefSeq" id="WP_093287885.1">
    <property type="nucleotide sequence ID" value="NZ_FOFS01000012.1"/>
</dbReference>
<dbReference type="InterPro" id="IPR002136">
    <property type="entry name" value="Ribosomal_uL4"/>
</dbReference>
<accession>A0A1H9JQ61</accession>
<keyword evidence="2 5" id="KW-0689">Ribosomal protein</keyword>
<dbReference type="OrthoDB" id="9803201at2"/>
<feature type="region of interest" description="Disordered" evidence="6">
    <location>
        <begin position="49"/>
        <end position="73"/>
    </location>
</feature>
<evidence type="ECO:0000313" key="8">
    <source>
        <dbReference type="Proteomes" id="UP000199233"/>
    </source>
</evidence>
<dbReference type="InterPro" id="IPR013005">
    <property type="entry name" value="Ribosomal_uL4-like"/>
</dbReference>
<comment type="function">
    <text evidence="5">Forms part of the polypeptide exit tunnel.</text>
</comment>
<dbReference type="AlphaFoldDB" id="A0A1H9JQ61"/>
<dbReference type="GO" id="GO:0019843">
    <property type="term" value="F:rRNA binding"/>
    <property type="evidence" value="ECO:0007669"/>
    <property type="project" value="UniProtKB-UniRule"/>
</dbReference>
<comment type="subunit">
    <text evidence="5">Part of the 50S ribosomal subunit.</text>
</comment>
<protein>
    <recommendedName>
        <fullName evidence="4 5">Large ribosomal subunit protein uL4</fullName>
    </recommendedName>
</protein>
<reference evidence="7 8" key="1">
    <citation type="submission" date="2016-10" db="EMBL/GenBank/DDBJ databases">
        <authorList>
            <person name="de Groot N.N."/>
        </authorList>
    </citation>
    <scope>NUCLEOTIDE SEQUENCE [LARGE SCALE GENOMIC DNA]</scope>
    <source>
        <strain evidence="7 8">DSM 25927</strain>
    </source>
</reference>
<keyword evidence="3 5" id="KW-0687">Ribonucleoprotein</keyword>
<keyword evidence="5" id="KW-0694">RNA-binding</keyword>
<evidence type="ECO:0000256" key="1">
    <source>
        <dbReference type="ARBA" id="ARBA00010528"/>
    </source>
</evidence>
<evidence type="ECO:0000256" key="5">
    <source>
        <dbReference type="HAMAP-Rule" id="MF_01328"/>
    </source>
</evidence>
<dbReference type="STRING" id="489703.SAMN04488038_11225"/>
<dbReference type="Pfam" id="PF00573">
    <property type="entry name" value="Ribosomal_L4"/>
    <property type="match status" value="1"/>
</dbReference>
<dbReference type="SUPFAM" id="SSF52166">
    <property type="entry name" value="Ribosomal protein L4"/>
    <property type="match status" value="1"/>
</dbReference>
<comment type="function">
    <text evidence="5">One of the primary rRNA binding proteins, this protein initially binds near the 5'-end of the 23S rRNA. It is important during the early stages of 50S assembly. It makes multiple contacts with different domains of the 23S rRNA in the assembled 50S subunit and ribosome.</text>
</comment>
<gene>
    <name evidence="5" type="primary">rplD</name>
    <name evidence="7" type="ORF">SAMN04488038_11225</name>
</gene>
<name>A0A1H9JQ61_9GAMM</name>
<dbReference type="GO" id="GO:0005840">
    <property type="term" value="C:ribosome"/>
    <property type="evidence" value="ECO:0007669"/>
    <property type="project" value="UniProtKB-KW"/>
</dbReference>
<proteinExistence type="inferred from homology"/>
<dbReference type="NCBIfam" id="TIGR03953">
    <property type="entry name" value="rplD_bact"/>
    <property type="match status" value="1"/>
</dbReference>
<dbReference type="GO" id="GO:0003735">
    <property type="term" value="F:structural constituent of ribosome"/>
    <property type="evidence" value="ECO:0007669"/>
    <property type="project" value="InterPro"/>
</dbReference>
<dbReference type="EMBL" id="FOFS01000012">
    <property type="protein sequence ID" value="SEQ88899.1"/>
    <property type="molecule type" value="Genomic_DNA"/>
</dbReference>
<dbReference type="PANTHER" id="PTHR10746:SF6">
    <property type="entry name" value="LARGE RIBOSOMAL SUBUNIT PROTEIN UL4M"/>
    <property type="match status" value="1"/>
</dbReference>
<dbReference type="Gene3D" id="3.40.1370.10">
    <property type="match status" value="1"/>
</dbReference>
<evidence type="ECO:0000256" key="6">
    <source>
        <dbReference type="SAM" id="MobiDB-lite"/>
    </source>
</evidence>
<evidence type="ECO:0000256" key="2">
    <source>
        <dbReference type="ARBA" id="ARBA00022980"/>
    </source>
</evidence>
<dbReference type="PANTHER" id="PTHR10746">
    <property type="entry name" value="50S RIBOSOMAL PROTEIN L4"/>
    <property type="match status" value="1"/>
</dbReference>